<proteinExistence type="predicted"/>
<dbReference type="AlphaFoldDB" id="A0A3S5EH31"/>
<sequence>MTAAPAPPESWGEELVGRRRRTAPQAPVAPGGGRAPGRRAGPAGPTASAVPAESRGDEAPEGLDWLYARVYCAGDDTDVLLPGLGEWLTGLRSRLELRSAHFLRYIDQRGHHLRVRLQGEPACLDEAAVELDALDGIARRAQAGRAERLVPDTIPVALTGRPGLSLALYGPEYAKYGGVEGVERAERHFDLSSRWCLAHRVWTWPRPQGRVALAAHLLALVAVRGQVPAQEMLAAHLRAWGARLPAGMRAQDELIGLVTGVVEQCERQAEDLSALDELAGDAVRTTERIGVGVGARRVVDLVHMDVNRLGVSPAEECVAGLAARHLVGTGVLRR</sequence>
<dbReference type="Pfam" id="PF14028">
    <property type="entry name" value="Lant_dehydr_C"/>
    <property type="match status" value="1"/>
</dbReference>
<evidence type="ECO:0000313" key="4">
    <source>
        <dbReference type="Proteomes" id="UP000266895"/>
    </source>
</evidence>
<keyword evidence="4" id="KW-1185">Reference proteome</keyword>
<dbReference type="KEGG" id="ahw:NCTC11636_01628"/>
<dbReference type="Proteomes" id="UP000266895">
    <property type="component" value="Chromosome"/>
</dbReference>
<organism evidence="3 4">
    <name type="scientific">Actinomyces howellii</name>
    <dbReference type="NCBI Taxonomy" id="52771"/>
    <lineage>
        <taxon>Bacteria</taxon>
        <taxon>Bacillati</taxon>
        <taxon>Actinomycetota</taxon>
        <taxon>Actinomycetes</taxon>
        <taxon>Actinomycetales</taxon>
        <taxon>Actinomycetaceae</taxon>
        <taxon>Actinomyces</taxon>
    </lineage>
</organism>
<evidence type="ECO:0000256" key="1">
    <source>
        <dbReference type="SAM" id="MobiDB-lite"/>
    </source>
</evidence>
<dbReference type="NCBIfam" id="TIGR03891">
    <property type="entry name" value="thiopep_ocin"/>
    <property type="match status" value="1"/>
</dbReference>
<feature type="domain" description="Thiopeptide-type bacteriocin biosynthesis" evidence="2">
    <location>
        <begin position="65"/>
        <end position="325"/>
    </location>
</feature>
<gene>
    <name evidence="3" type="ORF">NCTC11636_01628</name>
</gene>
<dbReference type="InterPro" id="IPR023809">
    <property type="entry name" value="Thiopep_bacteriocin_synth_dom"/>
</dbReference>
<protein>
    <submittedName>
        <fullName evidence="3">Thiopeptide-type bacteriocin biosynthesis domain</fullName>
    </submittedName>
</protein>
<reference evidence="3 4" key="1">
    <citation type="submission" date="2018-12" db="EMBL/GenBank/DDBJ databases">
        <authorList>
            <consortium name="Pathogen Informatics"/>
        </authorList>
    </citation>
    <scope>NUCLEOTIDE SEQUENCE [LARGE SCALE GENOMIC DNA]</scope>
    <source>
        <strain evidence="3 4">NCTC11636</strain>
    </source>
</reference>
<accession>A0A3S5EH31</accession>
<feature type="region of interest" description="Disordered" evidence="1">
    <location>
        <begin position="1"/>
        <end position="57"/>
    </location>
</feature>
<evidence type="ECO:0000313" key="3">
    <source>
        <dbReference type="EMBL" id="VEG28610.1"/>
    </source>
</evidence>
<dbReference type="EMBL" id="LR134350">
    <property type="protein sequence ID" value="VEG28610.1"/>
    <property type="molecule type" value="Genomic_DNA"/>
</dbReference>
<name>A0A3S5EH31_9ACTO</name>
<evidence type="ECO:0000259" key="2">
    <source>
        <dbReference type="Pfam" id="PF14028"/>
    </source>
</evidence>